<dbReference type="InterPro" id="IPR000164">
    <property type="entry name" value="Histone_H3/CENP-A"/>
</dbReference>
<gene>
    <name evidence="6" type="primary">H3-4</name>
</gene>
<dbReference type="InterPro" id="IPR009072">
    <property type="entry name" value="Histone-fold"/>
</dbReference>
<name>A0A3Q7RQL9_VULVU</name>
<dbReference type="GO" id="GO:0046982">
    <property type="term" value="F:protein heterodimerization activity"/>
    <property type="evidence" value="ECO:0007669"/>
    <property type="project" value="InterPro"/>
</dbReference>
<evidence type="ECO:0000259" key="4">
    <source>
        <dbReference type="Pfam" id="PF00125"/>
    </source>
</evidence>
<keyword evidence="2" id="KW-0488">Methylation</keyword>
<dbReference type="Proteomes" id="UP001652641">
    <property type="component" value="Chromosome 7"/>
</dbReference>
<dbReference type="Gene3D" id="1.10.20.10">
    <property type="entry name" value="Histone, subunit A"/>
    <property type="match status" value="1"/>
</dbReference>
<dbReference type="GO" id="GO:0003677">
    <property type="term" value="F:DNA binding"/>
    <property type="evidence" value="ECO:0007669"/>
    <property type="project" value="UniProtKB-KW"/>
</dbReference>
<protein>
    <submittedName>
        <fullName evidence="6">Histone H3.1t</fullName>
    </submittedName>
</protein>
<dbReference type="KEGG" id="vvp:112911987"/>
<feature type="region of interest" description="Disordered" evidence="3">
    <location>
        <begin position="178"/>
        <end position="204"/>
    </location>
</feature>
<dbReference type="SUPFAM" id="SSF47113">
    <property type="entry name" value="Histone-fold"/>
    <property type="match status" value="1"/>
</dbReference>
<dbReference type="GO" id="GO:0030527">
    <property type="term" value="F:structural constituent of chromatin"/>
    <property type="evidence" value="ECO:0007669"/>
    <property type="project" value="InterPro"/>
</dbReference>
<dbReference type="PANTHER" id="PTHR11426">
    <property type="entry name" value="HISTONE H3"/>
    <property type="match status" value="1"/>
</dbReference>
<accession>A0A3Q7RQL9</accession>
<evidence type="ECO:0000313" key="6">
    <source>
        <dbReference type="RefSeq" id="XP_025844501.2"/>
    </source>
</evidence>
<feature type="region of interest" description="Disordered" evidence="3">
    <location>
        <begin position="1"/>
        <end position="89"/>
    </location>
</feature>
<dbReference type="CDD" id="cd22911">
    <property type="entry name" value="HFD_H3"/>
    <property type="match status" value="1"/>
</dbReference>
<reference evidence="6" key="2">
    <citation type="submission" date="2025-08" db="UniProtKB">
        <authorList>
            <consortium name="RefSeq"/>
        </authorList>
    </citation>
    <scope>IDENTIFICATION</scope>
    <source>
        <tissue evidence="6">Cell line</tissue>
    </source>
</reference>
<dbReference type="GO" id="GO:0005634">
    <property type="term" value="C:nucleus"/>
    <property type="evidence" value="ECO:0007669"/>
    <property type="project" value="UniProtKB-SubCell"/>
</dbReference>
<evidence type="ECO:0000256" key="2">
    <source>
        <dbReference type="ARBA" id="ARBA00022481"/>
    </source>
</evidence>
<reference key="1">
    <citation type="submission" date="2019-01" db="UniProtKB">
        <authorList>
            <consortium name="RefSeq"/>
        </authorList>
    </citation>
    <scope>IDENTIFICATION</scope>
</reference>
<dbReference type="InterPro" id="IPR007125">
    <property type="entry name" value="H2A/H2B/H3"/>
</dbReference>
<evidence type="ECO:0000256" key="3">
    <source>
        <dbReference type="SAM" id="MobiDB-lite"/>
    </source>
</evidence>
<dbReference type="RefSeq" id="XP_025844501.2">
    <property type="nucleotide sequence ID" value="XM_025988716.2"/>
</dbReference>
<dbReference type="PRINTS" id="PR00622">
    <property type="entry name" value="HISTONEH3"/>
</dbReference>
<dbReference type="AlphaFoldDB" id="A0A3Q7RQL9"/>
<evidence type="ECO:0000313" key="5">
    <source>
        <dbReference type="Proteomes" id="UP001652641"/>
    </source>
</evidence>
<feature type="domain" description="Core Histone H2A/H2B/H3" evidence="4">
    <location>
        <begin position="88"/>
        <end position="175"/>
    </location>
</feature>
<dbReference type="SMART" id="SM00428">
    <property type="entry name" value="H3"/>
    <property type="match status" value="1"/>
</dbReference>
<keyword evidence="5" id="KW-1185">Reference proteome</keyword>
<dbReference type="CTD" id="8290"/>
<proteinExistence type="inferred from homology"/>
<evidence type="ECO:0000256" key="1">
    <source>
        <dbReference type="ARBA" id="ARBA00010343"/>
    </source>
</evidence>
<feature type="compositionally biased region" description="Basic residues" evidence="3">
    <location>
        <begin position="178"/>
        <end position="187"/>
    </location>
</feature>
<comment type="similarity">
    <text evidence="1">Belongs to the histone H3 family.</text>
</comment>
<dbReference type="PROSITE" id="PS00322">
    <property type="entry name" value="HISTONE_H3_1"/>
    <property type="match status" value="1"/>
</dbReference>
<sequence length="236" mass="26376">MTHGTLTDRPAQHSRGNDPFLTSDPTDPKPLDPDPCLIVANAWKRGSHEADGAKSTGRKAPRKQLAPKAARRSAPATGGVKKPHRYRPGTLALREIRRYQKSTELLTRKLPVQRLVREIAQDFKTDLRFQSSAVMALQEACEAYLVGLFEDTNLCAIHAKCVTVMPKDIQRARRIRREPRPHAHHHATAAELPTKALQSHHRPTGGCANPVPSDWFLFPALVSELEWELEHPARGL</sequence>
<dbReference type="GO" id="GO:0000786">
    <property type="term" value="C:nucleosome"/>
    <property type="evidence" value="ECO:0007669"/>
    <property type="project" value="UniProtKB-KW"/>
</dbReference>
<dbReference type="Pfam" id="PF00125">
    <property type="entry name" value="Histone"/>
    <property type="match status" value="1"/>
</dbReference>
<dbReference type="GeneID" id="112911987"/>
<organism evidence="5 6">
    <name type="scientific">Vulpes vulpes</name>
    <name type="common">Red fox</name>
    <dbReference type="NCBI Taxonomy" id="9627"/>
    <lineage>
        <taxon>Eukaryota</taxon>
        <taxon>Metazoa</taxon>
        <taxon>Chordata</taxon>
        <taxon>Craniata</taxon>
        <taxon>Vertebrata</taxon>
        <taxon>Euteleostomi</taxon>
        <taxon>Mammalia</taxon>
        <taxon>Eutheria</taxon>
        <taxon>Laurasiatheria</taxon>
        <taxon>Carnivora</taxon>
        <taxon>Caniformia</taxon>
        <taxon>Canidae</taxon>
        <taxon>Vulpes</taxon>
    </lineage>
</organism>